<protein>
    <submittedName>
        <fullName evidence="3">Alpha/beta hydrolase fold</fullName>
    </submittedName>
</protein>
<evidence type="ECO:0000313" key="3">
    <source>
        <dbReference type="EMBL" id="PON69959.1"/>
    </source>
</evidence>
<keyword evidence="3" id="KW-0378">Hydrolase</keyword>
<dbReference type="InterPro" id="IPR050466">
    <property type="entry name" value="Carboxylest/Gibb_receptor"/>
</dbReference>
<reference evidence="4" key="1">
    <citation type="submission" date="2016-06" db="EMBL/GenBank/DDBJ databases">
        <title>Parallel loss of symbiosis genes in relatives of nitrogen-fixing non-legume Parasponia.</title>
        <authorList>
            <person name="Van Velzen R."/>
            <person name="Holmer R."/>
            <person name="Bu F."/>
            <person name="Rutten L."/>
            <person name="Van Zeijl A."/>
            <person name="Liu W."/>
            <person name="Santuari L."/>
            <person name="Cao Q."/>
            <person name="Sharma T."/>
            <person name="Shen D."/>
            <person name="Roswanjaya Y."/>
            <person name="Wardhani T."/>
            <person name="Kalhor M.S."/>
            <person name="Jansen J."/>
            <person name="Van den Hoogen J."/>
            <person name="Gungor B."/>
            <person name="Hartog M."/>
            <person name="Hontelez J."/>
            <person name="Verver J."/>
            <person name="Yang W.-C."/>
            <person name="Schijlen E."/>
            <person name="Repin R."/>
            <person name="Schilthuizen M."/>
            <person name="Schranz E."/>
            <person name="Heidstra R."/>
            <person name="Miyata K."/>
            <person name="Fedorova E."/>
            <person name="Kohlen W."/>
            <person name="Bisseling T."/>
            <person name="Smit S."/>
            <person name="Geurts R."/>
        </authorList>
    </citation>
    <scope>NUCLEOTIDE SEQUENCE [LARGE SCALE GENOMIC DNA]</scope>
    <source>
        <strain evidence="4">cv. WU1-14</strain>
    </source>
</reference>
<evidence type="ECO:0000259" key="2">
    <source>
        <dbReference type="Pfam" id="PF07859"/>
    </source>
</evidence>
<dbReference type="Pfam" id="PF07859">
    <property type="entry name" value="Abhydrolase_3"/>
    <property type="match status" value="1"/>
</dbReference>
<accession>A0A2P5D9J9</accession>
<name>A0A2P5D9J9_PARAD</name>
<dbReference type="GO" id="GO:0016787">
    <property type="term" value="F:hydrolase activity"/>
    <property type="evidence" value="ECO:0007669"/>
    <property type="project" value="UniProtKB-KW"/>
</dbReference>
<dbReference type="InterPro" id="IPR029058">
    <property type="entry name" value="AB_hydrolase_fold"/>
</dbReference>
<comment type="similarity">
    <text evidence="1">Belongs to the 'GDXG' lipolytic enzyme family.</text>
</comment>
<keyword evidence="4" id="KW-1185">Reference proteome</keyword>
<dbReference type="SUPFAM" id="SSF53474">
    <property type="entry name" value="alpha/beta-Hydrolases"/>
    <property type="match status" value="1"/>
</dbReference>
<dbReference type="Proteomes" id="UP000237105">
    <property type="component" value="Unassembled WGS sequence"/>
</dbReference>
<dbReference type="STRING" id="3476.A0A2P5D9J9"/>
<sequence length="343" mass="38043">MSDHHQEYQNQLPICTVDPYDYLKIVLNPDGTITRNLIFPSTPATPDPNSDLLSPVLTKDVTLNPTRNTWIRIFLPSKTLDNNNNNNNNSTVNNKLPLIVYHHGGGLILTSASSSLNHDFCSQMAAELSVVVVSVDYRLAPEHRLPAAYEDAVEALDWIKSTDEIWLRGFADVSKCFLMGTSAGGNITYHAGLRVSAAVDELAPLRIRGLILHHPFFGGVRRTDSEVRLVNDPGLPLSSTDLMWELALPIGFDRDHKYCNPTADDGLPDTCDQIKRLGWRLLVTGCDGDPMIDRQVALADMLKKNGVQVVPQFSQGNYHGVELLDITKAKSLFVLLKDFINDN</sequence>
<dbReference type="PANTHER" id="PTHR23024">
    <property type="entry name" value="ARYLACETAMIDE DEACETYLASE"/>
    <property type="match status" value="1"/>
</dbReference>
<dbReference type="OrthoDB" id="408631at2759"/>
<gene>
    <name evidence="3" type="ORF">PanWU01x14_084230</name>
</gene>
<proteinExistence type="inferred from homology"/>
<dbReference type="InterPro" id="IPR013094">
    <property type="entry name" value="AB_hydrolase_3"/>
</dbReference>
<dbReference type="EMBL" id="JXTB01000053">
    <property type="protein sequence ID" value="PON69959.1"/>
    <property type="molecule type" value="Genomic_DNA"/>
</dbReference>
<feature type="domain" description="Alpha/beta hydrolase fold-3" evidence="2">
    <location>
        <begin position="99"/>
        <end position="321"/>
    </location>
</feature>
<evidence type="ECO:0000256" key="1">
    <source>
        <dbReference type="ARBA" id="ARBA00010515"/>
    </source>
</evidence>
<comment type="caution">
    <text evidence="3">The sequence shown here is derived from an EMBL/GenBank/DDBJ whole genome shotgun (WGS) entry which is preliminary data.</text>
</comment>
<organism evidence="3 4">
    <name type="scientific">Parasponia andersonii</name>
    <name type="common">Sponia andersonii</name>
    <dbReference type="NCBI Taxonomy" id="3476"/>
    <lineage>
        <taxon>Eukaryota</taxon>
        <taxon>Viridiplantae</taxon>
        <taxon>Streptophyta</taxon>
        <taxon>Embryophyta</taxon>
        <taxon>Tracheophyta</taxon>
        <taxon>Spermatophyta</taxon>
        <taxon>Magnoliopsida</taxon>
        <taxon>eudicotyledons</taxon>
        <taxon>Gunneridae</taxon>
        <taxon>Pentapetalae</taxon>
        <taxon>rosids</taxon>
        <taxon>fabids</taxon>
        <taxon>Rosales</taxon>
        <taxon>Cannabaceae</taxon>
        <taxon>Parasponia</taxon>
    </lineage>
</organism>
<evidence type="ECO:0000313" key="4">
    <source>
        <dbReference type="Proteomes" id="UP000237105"/>
    </source>
</evidence>
<dbReference type="PANTHER" id="PTHR23024:SF546">
    <property type="entry name" value="CARBOXYLESTERASE 120-RELATED"/>
    <property type="match status" value="1"/>
</dbReference>
<dbReference type="AlphaFoldDB" id="A0A2P5D9J9"/>
<dbReference type="Gene3D" id="3.40.50.1820">
    <property type="entry name" value="alpha/beta hydrolase"/>
    <property type="match status" value="1"/>
</dbReference>